<name>A0A2T2YHL2_9BACT</name>
<dbReference type="InterPro" id="IPR013096">
    <property type="entry name" value="Cupin_2"/>
</dbReference>
<dbReference type="Proteomes" id="UP000240357">
    <property type="component" value="Unassembled WGS sequence"/>
</dbReference>
<feature type="domain" description="Cupin type-2" evidence="1">
    <location>
        <begin position="59"/>
        <end position="124"/>
    </location>
</feature>
<keyword evidence="3" id="KW-1185">Reference proteome</keyword>
<dbReference type="InterPro" id="IPR014710">
    <property type="entry name" value="RmlC-like_jellyroll"/>
</dbReference>
<protein>
    <submittedName>
        <fullName evidence="2">Cupin domain-containing protein</fullName>
    </submittedName>
</protein>
<accession>A0A2T2YHL2</accession>
<organism evidence="2 3">
    <name type="scientific">Adhaeribacter arboris</name>
    <dbReference type="NCBI Taxonomy" id="2072846"/>
    <lineage>
        <taxon>Bacteria</taxon>
        <taxon>Pseudomonadati</taxon>
        <taxon>Bacteroidota</taxon>
        <taxon>Cytophagia</taxon>
        <taxon>Cytophagales</taxon>
        <taxon>Hymenobacteraceae</taxon>
        <taxon>Adhaeribacter</taxon>
    </lineage>
</organism>
<gene>
    <name evidence="2" type="ORF">AHMF7605_16460</name>
</gene>
<evidence type="ECO:0000313" key="3">
    <source>
        <dbReference type="Proteomes" id="UP000240357"/>
    </source>
</evidence>
<dbReference type="AlphaFoldDB" id="A0A2T2YHL2"/>
<dbReference type="Pfam" id="PF07883">
    <property type="entry name" value="Cupin_2"/>
    <property type="match status" value="1"/>
</dbReference>
<reference evidence="2 3" key="1">
    <citation type="submission" date="2018-03" db="EMBL/GenBank/DDBJ databases">
        <title>Adhaeribacter sp. HMF7605 Genome sequencing and assembly.</title>
        <authorList>
            <person name="Kang H."/>
            <person name="Kang J."/>
            <person name="Cha I."/>
            <person name="Kim H."/>
            <person name="Joh K."/>
        </authorList>
    </citation>
    <scope>NUCLEOTIDE SEQUENCE [LARGE SCALE GENOMIC DNA]</scope>
    <source>
        <strain evidence="2 3">HMF7605</strain>
    </source>
</reference>
<proteinExistence type="predicted"/>
<dbReference type="Gene3D" id="2.60.120.10">
    <property type="entry name" value="Jelly Rolls"/>
    <property type="match status" value="1"/>
</dbReference>
<dbReference type="InterPro" id="IPR011051">
    <property type="entry name" value="RmlC_Cupin_sf"/>
</dbReference>
<comment type="caution">
    <text evidence="2">The sequence shown here is derived from an EMBL/GenBank/DDBJ whole genome shotgun (WGS) entry which is preliminary data.</text>
</comment>
<evidence type="ECO:0000313" key="2">
    <source>
        <dbReference type="EMBL" id="PSR54982.1"/>
    </source>
</evidence>
<dbReference type="InterPro" id="IPR053146">
    <property type="entry name" value="QDO-like"/>
</dbReference>
<dbReference type="EMBL" id="PYFT01000001">
    <property type="protein sequence ID" value="PSR54982.1"/>
    <property type="molecule type" value="Genomic_DNA"/>
</dbReference>
<dbReference type="PANTHER" id="PTHR36440">
    <property type="entry name" value="PUTATIVE (AFU_ORTHOLOGUE AFUA_8G07350)-RELATED"/>
    <property type="match status" value="1"/>
</dbReference>
<dbReference type="PANTHER" id="PTHR36440:SF1">
    <property type="entry name" value="PUTATIVE (AFU_ORTHOLOGUE AFUA_8G07350)-RELATED"/>
    <property type="match status" value="1"/>
</dbReference>
<evidence type="ECO:0000259" key="1">
    <source>
        <dbReference type="Pfam" id="PF07883"/>
    </source>
</evidence>
<sequence length="210" mass="22822">MDCLNASKIMEKPGLKTAGRVRWGTDNGMDRTIVNPIFKDTATFLKSAAETGGKYSECEVTLLPGGKNVPHIHQKYSEKFTALQGNLGVKAGGKTIILNPGETFTVPIGMVHCFFNPGPETIRFNIVLSPGFAGFEYMLRILYGMARDGQTNKKGLPKSLALTALIAEIGDTSLPGIFVLLAPLLKSLAARARKRGEEQRLMNTYCKNVS</sequence>
<dbReference type="SUPFAM" id="SSF51182">
    <property type="entry name" value="RmlC-like cupins"/>
    <property type="match status" value="1"/>
</dbReference>